<name>A0A3P9MLF3_ORYLA</name>
<accession>A0A3P9MLF3</accession>
<reference evidence="1" key="4">
    <citation type="submission" date="2025-09" db="UniProtKB">
        <authorList>
            <consortium name="Ensembl"/>
        </authorList>
    </citation>
    <scope>IDENTIFICATION</scope>
    <source>
        <strain evidence="1">HNI</strain>
    </source>
</reference>
<sequence>MSFIISEVPWLQIFISELRKALRRGEKSSIINLSFPHLVPEKTVGIYVVKHDSSNKPEDIGIHWLLLNLNYPPGIKNTWEGLQKLVMELECGTVSKKVQSSIYVFLKLNLMF</sequence>
<evidence type="ECO:0000313" key="2">
    <source>
        <dbReference type="Proteomes" id="UP000265180"/>
    </source>
</evidence>
<dbReference type="AlphaFoldDB" id="A0A3P9MLF3"/>
<reference evidence="1" key="3">
    <citation type="submission" date="2025-08" db="UniProtKB">
        <authorList>
            <consortium name="Ensembl"/>
        </authorList>
    </citation>
    <scope>IDENTIFICATION</scope>
    <source>
        <strain evidence="1">HNI</strain>
    </source>
</reference>
<dbReference type="Ensembl" id="ENSORLT00020034991.1">
    <property type="protein sequence ID" value="ENSORLP00020033819.1"/>
    <property type="gene ID" value="ENSORLG00020020016.1"/>
</dbReference>
<evidence type="ECO:0000313" key="1">
    <source>
        <dbReference type="Ensembl" id="ENSORLP00020033819.1"/>
    </source>
</evidence>
<organism evidence="1 2">
    <name type="scientific">Oryzias latipes</name>
    <name type="common">Japanese rice fish</name>
    <name type="synonym">Japanese killifish</name>
    <dbReference type="NCBI Taxonomy" id="8090"/>
    <lineage>
        <taxon>Eukaryota</taxon>
        <taxon>Metazoa</taxon>
        <taxon>Chordata</taxon>
        <taxon>Craniata</taxon>
        <taxon>Vertebrata</taxon>
        <taxon>Euteleostomi</taxon>
        <taxon>Actinopterygii</taxon>
        <taxon>Neopterygii</taxon>
        <taxon>Teleostei</taxon>
        <taxon>Neoteleostei</taxon>
        <taxon>Acanthomorphata</taxon>
        <taxon>Ovalentaria</taxon>
        <taxon>Atherinomorphae</taxon>
        <taxon>Beloniformes</taxon>
        <taxon>Adrianichthyidae</taxon>
        <taxon>Oryziinae</taxon>
        <taxon>Oryzias</taxon>
    </lineage>
</organism>
<reference evidence="1 2" key="2">
    <citation type="submission" date="2017-04" db="EMBL/GenBank/DDBJ databases">
        <title>CpG methylation of centromeres and impact of large insertions on vertebrate speciation.</title>
        <authorList>
            <person name="Ichikawa K."/>
            <person name="Yoshimura J."/>
            <person name="Morishita S."/>
        </authorList>
    </citation>
    <scope>NUCLEOTIDE SEQUENCE</scope>
    <source>
        <strain evidence="1 2">HNI</strain>
    </source>
</reference>
<proteinExistence type="predicted"/>
<dbReference type="Proteomes" id="UP000265180">
    <property type="component" value="Chromosome 1"/>
</dbReference>
<protein>
    <submittedName>
        <fullName evidence="1">Uncharacterized protein</fullName>
    </submittedName>
</protein>
<reference key="1">
    <citation type="journal article" date="2007" name="Nature">
        <title>The medaka draft genome and insights into vertebrate genome evolution.</title>
        <authorList>
            <person name="Kasahara M."/>
            <person name="Naruse K."/>
            <person name="Sasaki S."/>
            <person name="Nakatani Y."/>
            <person name="Qu W."/>
            <person name="Ahsan B."/>
            <person name="Yamada T."/>
            <person name="Nagayasu Y."/>
            <person name="Doi K."/>
            <person name="Kasai Y."/>
            <person name="Jindo T."/>
            <person name="Kobayashi D."/>
            <person name="Shimada A."/>
            <person name="Toyoda A."/>
            <person name="Kuroki Y."/>
            <person name="Fujiyama A."/>
            <person name="Sasaki T."/>
            <person name="Shimizu A."/>
            <person name="Asakawa S."/>
            <person name="Shimizu N."/>
            <person name="Hashimoto S."/>
            <person name="Yang J."/>
            <person name="Lee Y."/>
            <person name="Matsushima K."/>
            <person name="Sugano S."/>
            <person name="Sakaizumi M."/>
            <person name="Narita T."/>
            <person name="Ohishi K."/>
            <person name="Haga S."/>
            <person name="Ohta F."/>
            <person name="Nomoto H."/>
            <person name="Nogata K."/>
            <person name="Morishita T."/>
            <person name="Endo T."/>
            <person name="Shin-I T."/>
            <person name="Takeda H."/>
            <person name="Morishita S."/>
            <person name="Kohara Y."/>
        </authorList>
    </citation>
    <scope>NUCLEOTIDE SEQUENCE [LARGE SCALE GENOMIC DNA]</scope>
    <source>
        <strain>Hd-rR</strain>
    </source>
</reference>